<dbReference type="OrthoDB" id="144892at2157"/>
<dbReference type="PANTHER" id="PTHR30349:SF87">
    <property type="entry name" value="TRANSPOSASE A"/>
    <property type="match status" value="1"/>
</dbReference>
<dbReference type="PROSITE" id="PS51900">
    <property type="entry name" value="CB"/>
    <property type="match status" value="1"/>
</dbReference>
<feature type="domain" description="Core-binding (CB)" evidence="5">
    <location>
        <begin position="24"/>
        <end position="107"/>
    </location>
</feature>
<dbReference type="PANTHER" id="PTHR30349">
    <property type="entry name" value="PHAGE INTEGRASE-RELATED"/>
    <property type="match status" value="1"/>
</dbReference>
<dbReference type="GO" id="GO:0015074">
    <property type="term" value="P:DNA integration"/>
    <property type="evidence" value="ECO:0007669"/>
    <property type="project" value="InterPro"/>
</dbReference>
<dbReference type="AlphaFoldDB" id="A0A1Y3GBR1"/>
<evidence type="ECO:0000313" key="6">
    <source>
        <dbReference type="EMBL" id="OUJ18868.1"/>
    </source>
</evidence>
<dbReference type="InterPro" id="IPR044068">
    <property type="entry name" value="CB"/>
</dbReference>
<dbReference type="Proteomes" id="UP000195137">
    <property type="component" value="Unassembled WGS sequence"/>
</dbReference>
<gene>
    <name evidence="6" type="ORF">AMET1_0519</name>
</gene>
<dbReference type="PROSITE" id="PS51898">
    <property type="entry name" value="TYR_RECOMBINASE"/>
    <property type="match status" value="1"/>
</dbReference>
<feature type="domain" description="Tyr recombinase" evidence="4">
    <location>
        <begin position="136"/>
        <end position="327"/>
    </location>
</feature>
<dbReference type="RefSeq" id="WP_086636922.1">
    <property type="nucleotide sequence ID" value="NZ_MRZU01000003.1"/>
</dbReference>
<sequence length="419" mass="49315">MYHRTKTSLNNLRKNIEKNPDISEKNKEIIIEFMRDLKLSNYSEARTHKLTTHMKRIAEENNTNLETANKKELKDIVEWVYDFKDFKSPETEKDYRVAIRVFYKWLEYGNPKAKKYPEKVSWISSTKSTNSKLNKPKPSEMLRENEILSLIQNSHNTRDKAMISHLWETGERIGEFMKLDASDIAWNDTKGYEILIDGKTGTRRLNLYVSEPYLRTWFQNHPLRKTEQWPHVPLWTKIELQSHNGQQAKYSRLKYAAIRDAIERSKKQAEITKKCTPTNFRHSRATDLARKGFTEAQMCQWFGWAQGSDMPSVYIHLAGRDVDETYKKIHGIKIEGEKQKPKTKMKPQTCIKCGQKDIAPTHTLCPNCMTLLNEKARNDMEETAYLIQQLKNIDNEVMEKLKLLDQNKQNIKQITKKLK</sequence>
<dbReference type="SUPFAM" id="SSF56349">
    <property type="entry name" value="DNA breaking-rejoining enzymes"/>
    <property type="match status" value="1"/>
</dbReference>
<dbReference type="GO" id="GO:0006310">
    <property type="term" value="P:DNA recombination"/>
    <property type="evidence" value="ECO:0007669"/>
    <property type="project" value="UniProtKB-KW"/>
</dbReference>
<evidence type="ECO:0000256" key="2">
    <source>
        <dbReference type="ARBA" id="ARBA00023172"/>
    </source>
</evidence>
<dbReference type="InterPro" id="IPR011010">
    <property type="entry name" value="DNA_brk_join_enz"/>
</dbReference>
<dbReference type="InterPro" id="IPR013762">
    <property type="entry name" value="Integrase-like_cat_sf"/>
</dbReference>
<dbReference type="InterPro" id="IPR002104">
    <property type="entry name" value="Integrase_catalytic"/>
</dbReference>
<dbReference type="EMBL" id="MRZU01000003">
    <property type="protein sequence ID" value="OUJ18868.1"/>
    <property type="molecule type" value="Genomic_DNA"/>
</dbReference>
<dbReference type="Pfam" id="PF00589">
    <property type="entry name" value="Phage_integrase"/>
    <property type="match status" value="1"/>
</dbReference>
<reference evidence="6 7" key="1">
    <citation type="submission" date="2016-12" db="EMBL/GenBank/DDBJ databases">
        <title>Discovery of methanogenic haloarchaea.</title>
        <authorList>
            <person name="Sorokin D.Y."/>
            <person name="Makarova K.S."/>
            <person name="Abbas B."/>
            <person name="Ferrer M."/>
            <person name="Golyshin P.N."/>
        </authorList>
    </citation>
    <scope>NUCLEOTIDE SEQUENCE [LARGE SCALE GENOMIC DNA]</scope>
    <source>
        <strain evidence="6">AMET1</strain>
    </source>
</reference>
<keyword evidence="7" id="KW-1185">Reference proteome</keyword>
<dbReference type="CDD" id="cd00397">
    <property type="entry name" value="DNA_BRE_C"/>
    <property type="match status" value="1"/>
</dbReference>
<evidence type="ECO:0000313" key="7">
    <source>
        <dbReference type="Proteomes" id="UP000195137"/>
    </source>
</evidence>
<evidence type="ECO:0000259" key="5">
    <source>
        <dbReference type="PROSITE" id="PS51900"/>
    </source>
</evidence>
<proteinExistence type="predicted"/>
<organism evidence="6 7">
    <name type="scientific">Methanonatronarchaeum thermophilum</name>
    <dbReference type="NCBI Taxonomy" id="1927129"/>
    <lineage>
        <taxon>Archaea</taxon>
        <taxon>Methanobacteriati</taxon>
        <taxon>Methanobacteriota</taxon>
        <taxon>Methanonatronarchaeia</taxon>
        <taxon>Methanonatronarchaeales</taxon>
        <taxon>Methanonatronarchaeaceae</taxon>
        <taxon>Methanonatronarchaeum</taxon>
    </lineage>
</organism>
<dbReference type="GO" id="GO:0003677">
    <property type="term" value="F:DNA binding"/>
    <property type="evidence" value="ECO:0007669"/>
    <property type="project" value="UniProtKB-UniRule"/>
</dbReference>
<accession>A0A1Y3GBR1</accession>
<dbReference type="InterPro" id="IPR050090">
    <property type="entry name" value="Tyrosine_recombinase_XerCD"/>
</dbReference>
<evidence type="ECO:0000256" key="1">
    <source>
        <dbReference type="ARBA" id="ARBA00023125"/>
    </source>
</evidence>
<dbReference type="Gene3D" id="1.10.443.10">
    <property type="entry name" value="Intergrase catalytic core"/>
    <property type="match status" value="1"/>
</dbReference>
<evidence type="ECO:0000259" key="4">
    <source>
        <dbReference type="PROSITE" id="PS51898"/>
    </source>
</evidence>
<evidence type="ECO:0000256" key="3">
    <source>
        <dbReference type="PROSITE-ProRule" id="PRU01248"/>
    </source>
</evidence>
<keyword evidence="2" id="KW-0233">DNA recombination</keyword>
<name>A0A1Y3GBR1_9EURY</name>
<protein>
    <submittedName>
        <fullName evidence="6">XerD/XerC family integrase</fullName>
    </submittedName>
</protein>
<keyword evidence="1 3" id="KW-0238">DNA-binding</keyword>
<comment type="caution">
    <text evidence="6">The sequence shown here is derived from an EMBL/GenBank/DDBJ whole genome shotgun (WGS) entry which is preliminary data.</text>
</comment>